<feature type="signal peptide" evidence="1">
    <location>
        <begin position="1"/>
        <end position="23"/>
    </location>
</feature>
<dbReference type="EMBL" id="SJSM01000007">
    <property type="protein sequence ID" value="TCC96033.1"/>
    <property type="molecule type" value="Genomic_DNA"/>
</dbReference>
<feature type="chain" id="PRO_5020928613" evidence="1">
    <location>
        <begin position="24"/>
        <end position="449"/>
    </location>
</feature>
<comment type="caution">
    <text evidence="2">The sequence shown here is derived from an EMBL/GenBank/DDBJ whole genome shotgun (WGS) entry which is preliminary data.</text>
</comment>
<keyword evidence="1" id="KW-0732">Signal</keyword>
<evidence type="ECO:0000256" key="1">
    <source>
        <dbReference type="SAM" id="SignalP"/>
    </source>
</evidence>
<dbReference type="GO" id="GO:0016787">
    <property type="term" value="F:hydrolase activity"/>
    <property type="evidence" value="ECO:0007669"/>
    <property type="project" value="UniProtKB-ARBA"/>
</dbReference>
<proteinExistence type="predicted"/>
<sequence length="449" mass="48921">MKTNFIKRLLLLNMIVLTMPAFSQTSKHVILISIDGFRPDFYLDKSWPAPNLQSMMRNGAHSKGVRGIFPSVTYPSHTTLITGAFPAHHGITYNTMPNDKLVYEWTTDSRKIKSETLWQAVRKAGMKSASISWPISVGAEIDYNLPEIWSATNMSDRKSAIAEFATPKGFFSEIEEYAIGKAEVNDLNLQYLTMDENSSRMAAYIIRKYKPEFLSIHIVGVDGAQHKEGRSGEGVFKALASADHAVANILDALIKAGIKDSTTVIVTGDHGFVDINKVLAPNVWLKELGIDSKVDTQEPVAKFQAAGGAAFFHLKDKNDVKLLAKVRKKLTELPDGYKSLFRIVERAELNKFGADPHASFALAPVKGVYIQDKDSGPVLGPTKGGAHGYFPDIPEIQTGFIAIGPGIEKGLLIEGIGLEDVAPTAAALLGIKFNAPDGKAIKALTTPAR</sequence>
<dbReference type="RefSeq" id="WP_131609612.1">
    <property type="nucleotide sequence ID" value="NZ_SJSM01000007.1"/>
</dbReference>
<dbReference type="SUPFAM" id="SSF53649">
    <property type="entry name" value="Alkaline phosphatase-like"/>
    <property type="match status" value="1"/>
</dbReference>
<protein>
    <submittedName>
        <fullName evidence="2">Alkaline phosphatase family protein</fullName>
    </submittedName>
</protein>
<organism evidence="2 3">
    <name type="scientific">Pedobacter hiemivivus</name>
    <dbReference type="NCBI Taxonomy" id="2530454"/>
    <lineage>
        <taxon>Bacteria</taxon>
        <taxon>Pseudomonadati</taxon>
        <taxon>Bacteroidota</taxon>
        <taxon>Sphingobacteriia</taxon>
        <taxon>Sphingobacteriales</taxon>
        <taxon>Sphingobacteriaceae</taxon>
        <taxon>Pedobacter</taxon>
    </lineage>
</organism>
<dbReference type="AlphaFoldDB" id="A0A4R0N9Q1"/>
<dbReference type="CDD" id="cd16018">
    <property type="entry name" value="Enpp"/>
    <property type="match status" value="1"/>
</dbReference>
<dbReference type="Gene3D" id="3.40.720.10">
    <property type="entry name" value="Alkaline Phosphatase, subunit A"/>
    <property type="match status" value="1"/>
</dbReference>
<evidence type="ECO:0000313" key="3">
    <source>
        <dbReference type="Proteomes" id="UP000291117"/>
    </source>
</evidence>
<evidence type="ECO:0000313" key="2">
    <source>
        <dbReference type="EMBL" id="TCC96033.1"/>
    </source>
</evidence>
<dbReference type="InterPro" id="IPR017850">
    <property type="entry name" value="Alkaline_phosphatase_core_sf"/>
</dbReference>
<dbReference type="Proteomes" id="UP000291117">
    <property type="component" value="Unassembled WGS sequence"/>
</dbReference>
<dbReference type="PANTHER" id="PTHR10151:SF120">
    <property type="entry name" value="BIS(5'-ADENOSYL)-TRIPHOSPHATASE"/>
    <property type="match status" value="1"/>
</dbReference>
<accession>A0A4R0N9Q1</accession>
<keyword evidence="3" id="KW-1185">Reference proteome</keyword>
<name>A0A4R0N9Q1_9SPHI</name>
<dbReference type="PANTHER" id="PTHR10151">
    <property type="entry name" value="ECTONUCLEOTIDE PYROPHOSPHATASE/PHOSPHODIESTERASE"/>
    <property type="match status" value="1"/>
</dbReference>
<reference evidence="2 3" key="1">
    <citation type="submission" date="2019-02" db="EMBL/GenBank/DDBJ databases">
        <title>Pedobacter sp. RP-3-8 sp. nov., isolated from Arctic soil.</title>
        <authorList>
            <person name="Dahal R.H."/>
        </authorList>
    </citation>
    <scope>NUCLEOTIDE SEQUENCE [LARGE SCALE GENOMIC DNA]</scope>
    <source>
        <strain evidence="2 3">RP-3-8</strain>
    </source>
</reference>
<dbReference type="Pfam" id="PF01663">
    <property type="entry name" value="Phosphodiest"/>
    <property type="match status" value="1"/>
</dbReference>
<gene>
    <name evidence="2" type="ORF">EZ444_13365</name>
</gene>
<dbReference type="OrthoDB" id="9779418at2"/>
<dbReference type="InterPro" id="IPR002591">
    <property type="entry name" value="Phosphodiest/P_Trfase"/>
</dbReference>